<evidence type="ECO:0000313" key="4">
    <source>
        <dbReference type="Proteomes" id="UP000249081"/>
    </source>
</evidence>
<protein>
    <submittedName>
        <fullName evidence="3">2,5-didehydrogluconate reductase</fullName>
    </submittedName>
</protein>
<dbReference type="AlphaFoldDB" id="A0A2W4W2B2"/>
<dbReference type="InterPro" id="IPR023210">
    <property type="entry name" value="NADP_OxRdtase_dom"/>
</dbReference>
<accession>A0A2W4W2B2</accession>
<dbReference type="PRINTS" id="PR00069">
    <property type="entry name" value="ALDKETRDTASE"/>
</dbReference>
<dbReference type="EMBL" id="QBMN01000104">
    <property type="protein sequence ID" value="PZO38420.1"/>
    <property type="molecule type" value="Genomic_DNA"/>
</dbReference>
<dbReference type="InterPro" id="IPR050791">
    <property type="entry name" value="Aldo-Keto_reductase"/>
</dbReference>
<evidence type="ECO:0000259" key="2">
    <source>
        <dbReference type="Pfam" id="PF00248"/>
    </source>
</evidence>
<dbReference type="GO" id="GO:0005737">
    <property type="term" value="C:cytoplasm"/>
    <property type="evidence" value="ECO:0007669"/>
    <property type="project" value="TreeGrafter"/>
</dbReference>
<comment type="caution">
    <text evidence="3">The sequence shown here is derived from an EMBL/GenBank/DDBJ whole genome shotgun (WGS) entry which is preliminary data.</text>
</comment>
<dbReference type="InterPro" id="IPR036812">
    <property type="entry name" value="NAD(P)_OxRdtase_dom_sf"/>
</dbReference>
<organism evidence="3 4">
    <name type="scientific">Shackletoniella antarctica</name>
    <dbReference type="NCBI Taxonomy" id="268115"/>
    <lineage>
        <taxon>Bacteria</taxon>
        <taxon>Bacillati</taxon>
        <taxon>Cyanobacteriota</taxon>
        <taxon>Cyanophyceae</taxon>
        <taxon>Oculatellales</taxon>
        <taxon>Oculatellaceae</taxon>
        <taxon>Shackletoniella</taxon>
    </lineage>
</organism>
<reference evidence="3 4" key="2">
    <citation type="submission" date="2018-06" db="EMBL/GenBank/DDBJ databases">
        <title>Metagenomic assembly of (sub)arctic Cyanobacteria and their associated microbiome from non-axenic cultures.</title>
        <authorList>
            <person name="Baurain D."/>
        </authorList>
    </citation>
    <scope>NUCLEOTIDE SEQUENCE [LARGE SCALE GENOMIC DNA]</scope>
    <source>
        <strain evidence="3">ULC041bin1</strain>
    </source>
</reference>
<dbReference type="GO" id="GO:0016491">
    <property type="term" value="F:oxidoreductase activity"/>
    <property type="evidence" value="ECO:0007669"/>
    <property type="project" value="UniProtKB-KW"/>
</dbReference>
<dbReference type="SUPFAM" id="SSF51430">
    <property type="entry name" value="NAD(P)-linked oxidoreductase"/>
    <property type="match status" value="1"/>
</dbReference>
<dbReference type="InterPro" id="IPR020471">
    <property type="entry name" value="AKR"/>
</dbReference>
<name>A0A2W4W2B2_9CYAN</name>
<sequence>MPPTADLQTITLGPNGPTVPALGVGTWAWGDSLFWDYGKAYSEGDLHAAFDACLDAGLTLFDTAEVYGLGESERLIGRFMQQRPPSSPQLAVVATKYFPLPWRFSQRSVADALAASLDRLQVASVALYQVHWPLDFLLSQKDLMQALAAEVKRGRIGAVGVSNYSAQQMSEAHAHLAEQGVPLAVNQVQYSLLHRKPEANGVIDTARELGVTILAYSPLAQGLLTGKYTPEANLKPTGARWLDPRFSQSGLTKLMPVIQALQDIGEKRERTPAQVALNWLVAQGNVVPIPGAKNARQATQNAGALGWELAEDEKAQLSQLTQSYR</sequence>
<evidence type="ECO:0000313" key="3">
    <source>
        <dbReference type="EMBL" id="PZO38420.1"/>
    </source>
</evidence>
<dbReference type="Proteomes" id="UP000249081">
    <property type="component" value="Unassembled WGS sequence"/>
</dbReference>
<gene>
    <name evidence="3" type="ORF">DCF17_14650</name>
</gene>
<proteinExistence type="predicted"/>
<dbReference type="CDD" id="cd19093">
    <property type="entry name" value="AKR_AtPLR-like"/>
    <property type="match status" value="1"/>
</dbReference>
<reference evidence="4" key="1">
    <citation type="submission" date="2018-04" db="EMBL/GenBank/DDBJ databases">
        <authorList>
            <person name="Cornet L."/>
        </authorList>
    </citation>
    <scope>NUCLEOTIDE SEQUENCE [LARGE SCALE GENOMIC DNA]</scope>
</reference>
<evidence type="ECO:0000256" key="1">
    <source>
        <dbReference type="ARBA" id="ARBA00023002"/>
    </source>
</evidence>
<dbReference type="PANTHER" id="PTHR43625:SF88">
    <property type="entry name" value="OS07G0143000 PROTEIN"/>
    <property type="match status" value="1"/>
</dbReference>
<dbReference type="Gene3D" id="3.20.20.100">
    <property type="entry name" value="NADP-dependent oxidoreductase domain"/>
    <property type="match status" value="1"/>
</dbReference>
<dbReference type="PANTHER" id="PTHR43625">
    <property type="entry name" value="AFLATOXIN B1 ALDEHYDE REDUCTASE"/>
    <property type="match status" value="1"/>
</dbReference>
<feature type="domain" description="NADP-dependent oxidoreductase" evidence="2">
    <location>
        <begin position="22"/>
        <end position="320"/>
    </location>
</feature>
<keyword evidence="1" id="KW-0560">Oxidoreductase</keyword>
<dbReference type="Pfam" id="PF00248">
    <property type="entry name" value="Aldo_ket_red"/>
    <property type="match status" value="1"/>
</dbReference>